<sequence length="99" mass="11649">MIKVVFTYTTQNEYLPELMHKFQVSADPKFNSTPSSTDIKMYRQTNDTTTTIVLDIFYNSIADYEARTAFERSQEDWNAIWFAVDTKHTLESVEIYECL</sequence>
<dbReference type="Proteomes" id="UP000249808">
    <property type="component" value="Unassembled WGS sequence"/>
</dbReference>
<name>A0A327ZMU3_9STAP</name>
<proteinExistence type="predicted"/>
<evidence type="ECO:0000313" key="2">
    <source>
        <dbReference type="Proteomes" id="UP000249808"/>
    </source>
</evidence>
<keyword evidence="2" id="KW-1185">Reference proteome</keyword>
<reference evidence="1 2" key="1">
    <citation type="journal article" date="2018" name="Front. Microbiol.">
        <title>Description and Comparative Genomics of Macrococcus caseolyticus subsp. hominis subsp. nov., Macrococcus goetzii sp. nov., Macrococcus epidermidis sp. nov., and Macrococcus bohemicus sp. nov., Novel Macrococci From Human Clinical Material With Virulence Potential and Suspected Uptake of Foreign DNA by Natural Transformation.</title>
        <authorList>
            <person name="Maslanova I."/>
            <person name="Wertheimer Z."/>
            <person name="Sedlacek I."/>
            <person name="Svec P."/>
            <person name="Indrakova A."/>
            <person name="Kovarovic V."/>
            <person name="Schumann P."/>
            <person name="Sproer C."/>
            <person name="Kralova S."/>
            <person name="Sedo O."/>
            <person name="Kristofova L."/>
            <person name="Vrbovska V."/>
            <person name="Fuzik T."/>
            <person name="Petras P."/>
            <person name="Zdrahal Z."/>
            <person name="Ruzickova V."/>
            <person name="Doskar J."/>
            <person name="Pantucek R."/>
        </authorList>
    </citation>
    <scope>NUCLEOTIDE SEQUENCE [LARGE SCALE GENOMIC DNA]</scope>
    <source>
        <strain evidence="1 2">01/688</strain>
    </source>
</reference>
<accession>A0A327ZMU3</accession>
<evidence type="ECO:0000313" key="1">
    <source>
        <dbReference type="EMBL" id="RAK43729.1"/>
    </source>
</evidence>
<dbReference type="AlphaFoldDB" id="A0A327ZMU3"/>
<dbReference type="EMBL" id="PZJH01000010">
    <property type="protein sequence ID" value="RAK43729.1"/>
    <property type="molecule type" value="Genomic_DNA"/>
</dbReference>
<comment type="caution">
    <text evidence="1">The sequence shown here is derived from an EMBL/GenBank/DDBJ whole genome shotgun (WGS) entry which is preliminary data.</text>
</comment>
<protein>
    <submittedName>
        <fullName evidence="1">Uncharacterized protein</fullName>
    </submittedName>
</protein>
<gene>
    <name evidence="1" type="ORF">BHU61_12580</name>
</gene>
<dbReference type="RefSeq" id="WP_111717380.1">
    <property type="nucleotide sequence ID" value="NZ_JBHSSR010000010.1"/>
</dbReference>
<organism evidence="1 2">
    <name type="scientific">Macrococcus epidermidis</name>
    <dbReference type="NCBI Taxonomy" id="1902580"/>
    <lineage>
        <taxon>Bacteria</taxon>
        <taxon>Bacillati</taxon>
        <taxon>Bacillota</taxon>
        <taxon>Bacilli</taxon>
        <taxon>Bacillales</taxon>
        <taxon>Staphylococcaceae</taxon>
        <taxon>Macrococcus</taxon>
    </lineage>
</organism>